<accession>A0ABP9M731</accession>
<evidence type="ECO:0000256" key="2">
    <source>
        <dbReference type="ARBA" id="ARBA00009298"/>
    </source>
</evidence>
<keyword evidence="10" id="KW-1185">Reference proteome</keyword>
<keyword evidence="7" id="KW-0997">Cell inner membrane</keyword>
<dbReference type="EMBL" id="BAABKD010000011">
    <property type="protein sequence ID" value="GAA5092251.1"/>
    <property type="molecule type" value="Genomic_DNA"/>
</dbReference>
<dbReference type="InterPro" id="IPR003416">
    <property type="entry name" value="MgtC/SapB/SrpB/YhiD_fam"/>
</dbReference>
<dbReference type="PANTHER" id="PTHR33778:SF3">
    <property type="entry name" value="PROTEIN MGTC"/>
    <property type="match status" value="1"/>
</dbReference>
<gene>
    <name evidence="9" type="ORF">GCM10023337_19270</name>
</gene>
<evidence type="ECO:0000256" key="5">
    <source>
        <dbReference type="ARBA" id="ARBA00022989"/>
    </source>
</evidence>
<name>A0ABP9M731_9BURK</name>
<feature type="transmembrane region" description="Helical" evidence="7">
    <location>
        <begin position="42"/>
        <end position="60"/>
    </location>
</feature>
<evidence type="ECO:0000256" key="6">
    <source>
        <dbReference type="ARBA" id="ARBA00023136"/>
    </source>
</evidence>
<dbReference type="InterPro" id="IPR049177">
    <property type="entry name" value="MgtC_SapB_SrpB_YhiD_N"/>
</dbReference>
<evidence type="ECO:0000256" key="4">
    <source>
        <dbReference type="ARBA" id="ARBA00022692"/>
    </source>
</evidence>
<comment type="similarity">
    <text evidence="2 7">Belongs to the MgtC/SapB family.</text>
</comment>
<comment type="subcellular location">
    <subcellularLocation>
        <location evidence="7">Cell inner membrane</location>
        <topology evidence="7">Multi-pass membrane protein</topology>
    </subcellularLocation>
    <subcellularLocation>
        <location evidence="1">Cell membrane</location>
        <topology evidence="1">Multi-pass membrane protein</topology>
    </subcellularLocation>
</comment>
<evidence type="ECO:0000256" key="7">
    <source>
        <dbReference type="RuleBase" id="RU365041"/>
    </source>
</evidence>
<protein>
    <recommendedName>
        <fullName evidence="7">Protein MgtC</fullName>
    </recommendedName>
</protein>
<dbReference type="Proteomes" id="UP001500227">
    <property type="component" value="Unassembled WGS sequence"/>
</dbReference>
<evidence type="ECO:0000313" key="9">
    <source>
        <dbReference type="EMBL" id="GAA5092251.1"/>
    </source>
</evidence>
<sequence length="61" mass="6688">MQALINVNLMELLNSFISLFTAFVLGGIIGFERQFRQRTAGLRTNVLVAVGAAIFVDMAMP</sequence>
<organism evidence="9 10">
    <name type="scientific">Paenalcaligenes hermetiae</name>
    <dbReference type="NCBI Taxonomy" id="1157987"/>
    <lineage>
        <taxon>Bacteria</taxon>
        <taxon>Pseudomonadati</taxon>
        <taxon>Pseudomonadota</taxon>
        <taxon>Betaproteobacteria</taxon>
        <taxon>Burkholderiales</taxon>
        <taxon>Alcaligenaceae</taxon>
        <taxon>Paenalcaligenes</taxon>
    </lineage>
</organism>
<keyword evidence="6 7" id="KW-0472">Membrane</keyword>
<comment type="caution">
    <text evidence="9">The sequence shown here is derived from an EMBL/GenBank/DDBJ whole genome shotgun (WGS) entry which is preliminary data.</text>
</comment>
<comment type="caution">
    <text evidence="7">Lacks conserved residue(s) required for the propagation of feature annotation.</text>
</comment>
<evidence type="ECO:0000256" key="3">
    <source>
        <dbReference type="ARBA" id="ARBA00022475"/>
    </source>
</evidence>
<evidence type="ECO:0000256" key="1">
    <source>
        <dbReference type="ARBA" id="ARBA00004651"/>
    </source>
</evidence>
<feature type="domain" description="MgtC/SapB/SrpB/YhiD N-terminal" evidence="8">
    <location>
        <begin position="19"/>
        <end position="58"/>
    </location>
</feature>
<evidence type="ECO:0000259" key="8">
    <source>
        <dbReference type="Pfam" id="PF02308"/>
    </source>
</evidence>
<evidence type="ECO:0000313" key="10">
    <source>
        <dbReference type="Proteomes" id="UP001500227"/>
    </source>
</evidence>
<dbReference type="PANTHER" id="PTHR33778">
    <property type="entry name" value="PROTEIN MGTC"/>
    <property type="match status" value="1"/>
</dbReference>
<keyword evidence="4 7" id="KW-0812">Transmembrane</keyword>
<keyword evidence="5 7" id="KW-1133">Transmembrane helix</keyword>
<dbReference type="PRINTS" id="PR01837">
    <property type="entry name" value="MGTCSAPBPROT"/>
</dbReference>
<keyword evidence="3" id="KW-1003">Cell membrane</keyword>
<feature type="transmembrane region" description="Helical" evidence="7">
    <location>
        <begin position="12"/>
        <end position="30"/>
    </location>
</feature>
<proteinExistence type="inferred from homology"/>
<reference evidence="10" key="1">
    <citation type="journal article" date="2019" name="Int. J. Syst. Evol. Microbiol.">
        <title>The Global Catalogue of Microorganisms (GCM) 10K type strain sequencing project: providing services to taxonomists for standard genome sequencing and annotation.</title>
        <authorList>
            <consortium name="The Broad Institute Genomics Platform"/>
            <consortium name="The Broad Institute Genome Sequencing Center for Infectious Disease"/>
            <person name="Wu L."/>
            <person name="Ma J."/>
        </authorList>
    </citation>
    <scope>NUCLEOTIDE SEQUENCE [LARGE SCALE GENOMIC DNA]</scope>
    <source>
        <strain evidence="10">JCM 18423</strain>
    </source>
</reference>
<dbReference type="Pfam" id="PF02308">
    <property type="entry name" value="MgtC"/>
    <property type="match status" value="1"/>
</dbReference>